<dbReference type="InterPro" id="IPR052043">
    <property type="entry name" value="PolySaccharide_Degr_Enz"/>
</dbReference>
<keyword evidence="2" id="KW-0732">Signal</keyword>
<dbReference type="PANTHER" id="PTHR33886:SF8">
    <property type="entry name" value="UNSATURATED RHAMNOGALACTURONAN HYDROLASE (EUROFUNG)"/>
    <property type="match status" value="1"/>
</dbReference>
<dbReference type="RefSeq" id="WP_168035723.1">
    <property type="nucleotide sequence ID" value="NZ_JAATJH010000001.1"/>
</dbReference>
<dbReference type="InterPro" id="IPR012341">
    <property type="entry name" value="6hp_glycosidase-like_sf"/>
</dbReference>
<dbReference type="PANTHER" id="PTHR33886">
    <property type="entry name" value="UNSATURATED RHAMNOGALACTURONAN HYDROLASE (EUROFUNG)"/>
    <property type="match status" value="1"/>
</dbReference>
<proteinExistence type="predicted"/>
<dbReference type="Proteomes" id="UP000770785">
    <property type="component" value="Unassembled WGS sequence"/>
</dbReference>
<name>A0ABX0X7H2_9BACT</name>
<dbReference type="InterPro" id="IPR008928">
    <property type="entry name" value="6-hairpin_glycosidase_sf"/>
</dbReference>
<dbReference type="SUPFAM" id="SSF48208">
    <property type="entry name" value="Six-hairpin glycosidases"/>
    <property type="match status" value="1"/>
</dbReference>
<organism evidence="3 4">
    <name type="scientific">Neolewinella antarctica</name>
    <dbReference type="NCBI Taxonomy" id="442734"/>
    <lineage>
        <taxon>Bacteria</taxon>
        <taxon>Pseudomonadati</taxon>
        <taxon>Bacteroidota</taxon>
        <taxon>Saprospiria</taxon>
        <taxon>Saprospirales</taxon>
        <taxon>Lewinellaceae</taxon>
        <taxon>Neolewinella</taxon>
    </lineage>
</organism>
<gene>
    <name evidence="3" type="ORF">GGR27_000415</name>
</gene>
<dbReference type="EMBL" id="JAATJH010000001">
    <property type="protein sequence ID" value="NJC24934.1"/>
    <property type="molecule type" value="Genomic_DNA"/>
</dbReference>
<reference evidence="3 4" key="1">
    <citation type="submission" date="2020-03" db="EMBL/GenBank/DDBJ databases">
        <title>Genomic Encyclopedia of Type Strains, Phase IV (KMG-IV): sequencing the most valuable type-strain genomes for metagenomic binning, comparative biology and taxonomic classification.</title>
        <authorList>
            <person name="Goeker M."/>
        </authorList>
    </citation>
    <scope>NUCLEOTIDE SEQUENCE [LARGE SCALE GENOMIC DNA]</scope>
    <source>
        <strain evidence="3 4">DSM 105096</strain>
    </source>
</reference>
<evidence type="ECO:0000256" key="2">
    <source>
        <dbReference type="SAM" id="SignalP"/>
    </source>
</evidence>
<evidence type="ECO:0000256" key="1">
    <source>
        <dbReference type="ARBA" id="ARBA00022801"/>
    </source>
</evidence>
<keyword evidence="4" id="KW-1185">Reference proteome</keyword>
<keyword evidence="1 3" id="KW-0378">Hydrolase</keyword>
<dbReference type="Gene3D" id="1.50.10.10">
    <property type="match status" value="1"/>
</dbReference>
<protein>
    <submittedName>
        <fullName evidence="3">Rhamnogalacturonyl hydrolase YesR</fullName>
    </submittedName>
</protein>
<accession>A0ABX0X7H2</accession>
<evidence type="ECO:0000313" key="3">
    <source>
        <dbReference type="EMBL" id="NJC24934.1"/>
    </source>
</evidence>
<evidence type="ECO:0000313" key="4">
    <source>
        <dbReference type="Proteomes" id="UP000770785"/>
    </source>
</evidence>
<feature type="signal peptide" evidence="2">
    <location>
        <begin position="1"/>
        <end position="22"/>
    </location>
</feature>
<sequence length="564" mass="62886">MHLLRRLLSLSLFTFISVTVVAQDYTVAPQQLVARVFGMVAAQTDFKLRYHESQEPQERTFLFDPRRAGGHAEGALEMAITFSTDKQNMRLGFAGDGAMFEVFIDGERLSVNSVDGGGPVRKDYSFAVFPTTINMPDRYADGRKHTLELRNLVFDPEVASPGLYLSWLLPNGMGHRVSTGQEIDGKQVGYKWRTPGGAWQAPTLPAIPESGERLDWSDFRYFTGTILAALRDAEAYYREPRYGDYVQRHHDFFFANRGEVARSREENGFRGGLFGHYFRFLMLDDFGPQGVTLAESAAARAPFPNHPLANEGYQLANAIAHQILTAVPRLEDGTLCRITPDSFTVQSDDLFMANLFSVRAGLALGREDLLEDALLQSVNFSKYLTDEKTGLYRHAYNTKSGQQSSTIWGRGMGWTMVVDAILLERLAGRDDPRMEQILKSFQSRCAALLDYQSADGRWHQVITDSTTYKETSCTAMFTYALATGYRMGWLTGEKYRDAALLGYRGMSGQISTDGTIAGIVQGTPILPNPAAYDNHATRKNDPRGVGAILWAAMAIDKLANEKGW</sequence>
<dbReference type="GO" id="GO:0016787">
    <property type="term" value="F:hydrolase activity"/>
    <property type="evidence" value="ECO:0007669"/>
    <property type="project" value="UniProtKB-KW"/>
</dbReference>
<dbReference type="Pfam" id="PF07470">
    <property type="entry name" value="Glyco_hydro_88"/>
    <property type="match status" value="1"/>
</dbReference>
<dbReference type="InterPro" id="IPR010905">
    <property type="entry name" value="Glyco_hydro_88"/>
</dbReference>
<feature type="chain" id="PRO_5047072084" evidence="2">
    <location>
        <begin position="23"/>
        <end position="564"/>
    </location>
</feature>
<comment type="caution">
    <text evidence="3">The sequence shown here is derived from an EMBL/GenBank/DDBJ whole genome shotgun (WGS) entry which is preliminary data.</text>
</comment>